<name>A0A517N7K1_9BACT</name>
<evidence type="ECO:0000313" key="2">
    <source>
        <dbReference type="EMBL" id="QDT03115.1"/>
    </source>
</evidence>
<dbReference type="KEGG" id="rlc:K227x_14950"/>
<dbReference type="Proteomes" id="UP000318538">
    <property type="component" value="Chromosome"/>
</dbReference>
<sequence>MFLTDPLILRTMLGLGVNGLPVDPATDFTDLIGDRDQRQWLRGAIQPITVRSIAGLLIAYLGEETLSEVGAAFQLASKGDRNSDDRKKAVLQVKQCQLDELDQFLDAPFYSLSPVAPRDQMISDLARIQAEWRERHNLPTTRSREPELKNYLRAWDLREGWENGEYRRGAIRLLKDVADTLGKNKSTTNNWYRSAFHLITGHDFSSANWQELMSAMHLTGLIEESVNPISVDRLKRAPSPRPVDDTTISEGRNRSGGGLVEGLAVSGSLFDPEQCITEILRLIDEGQTDDQIIDEIGLGEQVSKGIAFLRENRELDSKPLASK</sequence>
<keyword evidence="3" id="KW-1185">Reference proteome</keyword>
<dbReference type="AlphaFoldDB" id="A0A517N7K1"/>
<reference evidence="2 3" key="1">
    <citation type="submission" date="2019-02" db="EMBL/GenBank/DDBJ databases">
        <title>Deep-cultivation of Planctomycetes and their phenomic and genomic characterization uncovers novel biology.</title>
        <authorList>
            <person name="Wiegand S."/>
            <person name="Jogler M."/>
            <person name="Boedeker C."/>
            <person name="Pinto D."/>
            <person name="Vollmers J."/>
            <person name="Rivas-Marin E."/>
            <person name="Kohn T."/>
            <person name="Peeters S.H."/>
            <person name="Heuer A."/>
            <person name="Rast P."/>
            <person name="Oberbeckmann S."/>
            <person name="Bunk B."/>
            <person name="Jeske O."/>
            <person name="Meyerdierks A."/>
            <person name="Storesund J.E."/>
            <person name="Kallscheuer N."/>
            <person name="Luecker S."/>
            <person name="Lage O.M."/>
            <person name="Pohl T."/>
            <person name="Merkel B.J."/>
            <person name="Hornburger P."/>
            <person name="Mueller R.-W."/>
            <person name="Bruemmer F."/>
            <person name="Labrenz M."/>
            <person name="Spormann A.M."/>
            <person name="Op den Camp H."/>
            <person name="Overmann J."/>
            <person name="Amann R."/>
            <person name="Jetten M.S.M."/>
            <person name="Mascher T."/>
            <person name="Medema M.H."/>
            <person name="Devos D.P."/>
            <person name="Kaster A.-K."/>
            <person name="Ovreas L."/>
            <person name="Rohde M."/>
            <person name="Galperin M.Y."/>
            <person name="Jogler C."/>
        </authorList>
    </citation>
    <scope>NUCLEOTIDE SEQUENCE [LARGE SCALE GENOMIC DNA]</scope>
    <source>
        <strain evidence="2 3">K22_7</strain>
    </source>
</reference>
<proteinExistence type="predicted"/>
<accession>A0A517N7K1</accession>
<feature type="region of interest" description="Disordered" evidence="1">
    <location>
        <begin position="234"/>
        <end position="255"/>
    </location>
</feature>
<organism evidence="2 3">
    <name type="scientific">Rubripirellula lacrimiformis</name>
    <dbReference type="NCBI Taxonomy" id="1930273"/>
    <lineage>
        <taxon>Bacteria</taxon>
        <taxon>Pseudomonadati</taxon>
        <taxon>Planctomycetota</taxon>
        <taxon>Planctomycetia</taxon>
        <taxon>Pirellulales</taxon>
        <taxon>Pirellulaceae</taxon>
        <taxon>Rubripirellula</taxon>
    </lineage>
</organism>
<evidence type="ECO:0000313" key="3">
    <source>
        <dbReference type="Proteomes" id="UP000318538"/>
    </source>
</evidence>
<gene>
    <name evidence="2" type="ORF">K227x_14950</name>
</gene>
<evidence type="ECO:0000256" key="1">
    <source>
        <dbReference type="SAM" id="MobiDB-lite"/>
    </source>
</evidence>
<protein>
    <submittedName>
        <fullName evidence="2">Uncharacterized protein</fullName>
    </submittedName>
</protein>
<dbReference type="EMBL" id="CP036525">
    <property type="protein sequence ID" value="QDT03115.1"/>
    <property type="molecule type" value="Genomic_DNA"/>
</dbReference>